<protein>
    <submittedName>
        <fullName evidence="2">DUF4307 domain-containing protein</fullName>
    </submittedName>
</protein>
<dbReference type="Pfam" id="PF14155">
    <property type="entry name" value="DUF4307"/>
    <property type="match status" value="1"/>
</dbReference>
<evidence type="ECO:0000256" key="1">
    <source>
        <dbReference type="SAM" id="Phobius"/>
    </source>
</evidence>
<keyword evidence="3" id="KW-1185">Reference proteome</keyword>
<organism evidence="2 3">
    <name type="scientific">Streptacidiphilus cavernicola</name>
    <dbReference type="NCBI Taxonomy" id="3342716"/>
    <lineage>
        <taxon>Bacteria</taxon>
        <taxon>Bacillati</taxon>
        <taxon>Actinomycetota</taxon>
        <taxon>Actinomycetes</taxon>
        <taxon>Kitasatosporales</taxon>
        <taxon>Streptomycetaceae</taxon>
        <taxon>Streptacidiphilus</taxon>
    </lineage>
</organism>
<gene>
    <name evidence="2" type="ORF">ACEZDJ_14685</name>
</gene>
<accession>A0ABV6UM41</accession>
<keyword evidence="1" id="KW-0472">Membrane</keyword>
<comment type="caution">
    <text evidence="2">The sequence shown here is derived from an EMBL/GenBank/DDBJ whole genome shotgun (WGS) entry which is preliminary data.</text>
</comment>
<feature type="transmembrane region" description="Helical" evidence="1">
    <location>
        <begin position="32"/>
        <end position="52"/>
    </location>
</feature>
<proteinExistence type="predicted"/>
<keyword evidence="1" id="KW-0812">Transmembrane</keyword>
<evidence type="ECO:0000313" key="2">
    <source>
        <dbReference type="EMBL" id="MFC1402530.1"/>
    </source>
</evidence>
<dbReference type="Proteomes" id="UP001592528">
    <property type="component" value="Unassembled WGS sequence"/>
</dbReference>
<dbReference type="InterPro" id="IPR025443">
    <property type="entry name" value="DUF4307"/>
</dbReference>
<reference evidence="2 3" key="1">
    <citation type="submission" date="2024-09" db="EMBL/GenBank/DDBJ databases">
        <authorList>
            <person name="Lee S.D."/>
        </authorList>
    </citation>
    <scope>NUCLEOTIDE SEQUENCE [LARGE SCALE GENOMIC DNA]</scope>
    <source>
        <strain evidence="2 3">N1-5</strain>
    </source>
</reference>
<dbReference type="RefSeq" id="WP_030249998.1">
    <property type="nucleotide sequence ID" value="NZ_JBHEZZ010000006.1"/>
</dbReference>
<name>A0ABV6UM41_9ACTN</name>
<dbReference type="EMBL" id="JBHEZZ010000006">
    <property type="protein sequence ID" value="MFC1402530.1"/>
    <property type="molecule type" value="Genomic_DNA"/>
</dbReference>
<evidence type="ECO:0000313" key="3">
    <source>
        <dbReference type="Proteomes" id="UP001592528"/>
    </source>
</evidence>
<sequence length="135" mass="14252">METPTKVVAGTPLPAGRYGVDPEQRERRMRRVYYACVALAIAVVALVGYSYLGKDSFSGQVVSFQVDSASQVQIHLEVSKPSGSSGSCTVRSRDVNGNEVGRVTVSVPSGTSTYDTVVTLRTSGRGTTGELVSCS</sequence>
<keyword evidence="1" id="KW-1133">Transmembrane helix</keyword>